<gene>
    <name evidence="8" type="primary">LOC103109718</name>
</gene>
<evidence type="ECO:0000313" key="8">
    <source>
        <dbReference type="RefSeq" id="XP_060039509.1"/>
    </source>
</evidence>
<dbReference type="InterPro" id="IPR012347">
    <property type="entry name" value="Ferritin-like"/>
</dbReference>
<evidence type="ECO:0000256" key="5">
    <source>
        <dbReference type="RuleBase" id="RU361145"/>
    </source>
</evidence>
<dbReference type="SUPFAM" id="SSF47240">
    <property type="entry name" value="Ferritin-like"/>
    <property type="match status" value="1"/>
</dbReference>
<dbReference type="Gene3D" id="1.20.1260.10">
    <property type="match status" value="1"/>
</dbReference>
<dbReference type="GeneID" id="103109718"/>
<sequence>MLDSPPPPSWPPSLVRQNYHIECEDEVNKHINVELHTSYIYLSMAYYFQREDVALKNFSRFFLRLSSHARERAEKMMQLQVLRGARLKLSDIKKPNWLDWKSSLNTLDKAMSQEQVVNESLIYLHQVATEMYDAHLRDFLELFFLDEQVKLIKELGDHIINLRNMGAPDECLAEYFFDRITLRSGNSNN</sequence>
<evidence type="ECO:0000256" key="3">
    <source>
        <dbReference type="ARBA" id="ARBA00022723"/>
    </source>
</evidence>
<dbReference type="InterPro" id="IPR001519">
    <property type="entry name" value="Ferritin"/>
</dbReference>
<dbReference type="Proteomes" id="UP001652624">
    <property type="component" value="Chromosome X"/>
</dbReference>
<proteinExistence type="inferred from homology"/>
<evidence type="ECO:0000313" key="7">
    <source>
        <dbReference type="Proteomes" id="UP001652624"/>
    </source>
</evidence>
<dbReference type="InterPro" id="IPR008331">
    <property type="entry name" value="Ferritin_DPS_dom"/>
</dbReference>
<organism evidence="7 8">
    <name type="scientific">Erinaceus europaeus</name>
    <name type="common">Western European hedgehog</name>
    <dbReference type="NCBI Taxonomy" id="9365"/>
    <lineage>
        <taxon>Eukaryota</taxon>
        <taxon>Metazoa</taxon>
        <taxon>Chordata</taxon>
        <taxon>Craniata</taxon>
        <taxon>Vertebrata</taxon>
        <taxon>Euteleostomi</taxon>
        <taxon>Mammalia</taxon>
        <taxon>Eutheria</taxon>
        <taxon>Laurasiatheria</taxon>
        <taxon>Eulipotyphla</taxon>
        <taxon>Erinaceidae</taxon>
        <taxon>Erinaceinae</taxon>
        <taxon>Erinaceus</taxon>
    </lineage>
</organism>
<accession>A0ABM3WSF7</accession>
<evidence type="ECO:0000259" key="6">
    <source>
        <dbReference type="PROSITE" id="PS50905"/>
    </source>
</evidence>
<keyword evidence="4 5" id="KW-0408">Iron</keyword>
<dbReference type="CDD" id="cd01056">
    <property type="entry name" value="Euk_Ferritin"/>
    <property type="match status" value="1"/>
</dbReference>
<comment type="similarity">
    <text evidence="1 5">Belongs to the ferritin family.</text>
</comment>
<keyword evidence="2 5" id="KW-0409">Iron storage</keyword>
<evidence type="ECO:0000256" key="2">
    <source>
        <dbReference type="ARBA" id="ARBA00022434"/>
    </source>
</evidence>
<dbReference type="PROSITE" id="PS50905">
    <property type="entry name" value="FERRITIN_LIKE"/>
    <property type="match status" value="1"/>
</dbReference>
<evidence type="ECO:0000256" key="4">
    <source>
        <dbReference type="ARBA" id="ARBA00023004"/>
    </source>
</evidence>
<dbReference type="InterPro" id="IPR009040">
    <property type="entry name" value="Ferritin-like_diiron"/>
</dbReference>
<name>A0ABM3WSF7_ERIEU</name>
<protein>
    <recommendedName>
        <fullName evidence="5">Ferritin</fullName>
    </recommendedName>
</protein>
<dbReference type="PANTHER" id="PTHR11431">
    <property type="entry name" value="FERRITIN"/>
    <property type="match status" value="1"/>
</dbReference>
<comment type="function">
    <text evidence="5">Stores iron in a soluble, non-toxic, readily available form. Important for iron homeostasis. Iron is taken up in the ferrous form and deposited as ferric hydroxides after oxidation.</text>
</comment>
<feature type="domain" description="Ferritin-like diiron" evidence="6">
    <location>
        <begin position="17"/>
        <end position="166"/>
    </location>
</feature>
<evidence type="ECO:0000256" key="1">
    <source>
        <dbReference type="ARBA" id="ARBA00007513"/>
    </source>
</evidence>
<reference evidence="8" key="1">
    <citation type="submission" date="2025-08" db="UniProtKB">
        <authorList>
            <consortium name="RefSeq"/>
        </authorList>
    </citation>
    <scope>IDENTIFICATION</scope>
</reference>
<dbReference type="InterPro" id="IPR009078">
    <property type="entry name" value="Ferritin-like_SF"/>
</dbReference>
<keyword evidence="3 5" id="KW-0479">Metal-binding</keyword>
<dbReference type="Pfam" id="PF00210">
    <property type="entry name" value="Ferritin"/>
    <property type="match status" value="1"/>
</dbReference>
<keyword evidence="7" id="KW-1185">Reference proteome</keyword>
<dbReference type="PANTHER" id="PTHR11431:SF97">
    <property type="entry name" value="FERRITIN HEAVY POLYPEPTIDE-LIKE 17-RELATED"/>
    <property type="match status" value="1"/>
</dbReference>
<dbReference type="RefSeq" id="XP_060039509.1">
    <property type="nucleotide sequence ID" value="XM_060183526.1"/>
</dbReference>